<evidence type="ECO:0000256" key="1">
    <source>
        <dbReference type="PROSITE-ProRule" id="PRU01211"/>
    </source>
</evidence>
<evidence type="ECO:0000313" key="6">
    <source>
        <dbReference type="Proteomes" id="UP000298787"/>
    </source>
</evidence>
<dbReference type="SUPFAM" id="SSF55486">
    <property type="entry name" value="Metalloproteases ('zincins'), catalytic domain"/>
    <property type="match status" value="1"/>
</dbReference>
<feature type="compositionally biased region" description="Basic residues" evidence="3">
    <location>
        <begin position="342"/>
        <end position="358"/>
    </location>
</feature>
<dbReference type="EMBL" id="CM014078">
    <property type="protein sequence ID" value="TKS65962.1"/>
    <property type="molecule type" value="Genomic_DNA"/>
</dbReference>
<dbReference type="Pfam" id="PF01400">
    <property type="entry name" value="Astacin"/>
    <property type="match status" value="1"/>
</dbReference>
<dbReference type="Gene3D" id="3.40.390.10">
    <property type="entry name" value="Collagenase (Catalytic Domain)"/>
    <property type="match status" value="2"/>
</dbReference>
<dbReference type="InterPro" id="IPR001506">
    <property type="entry name" value="Peptidase_M12A"/>
</dbReference>
<comment type="caution">
    <text evidence="1">Lacks conserved residue(s) required for the propagation of feature annotation.</text>
</comment>
<gene>
    <name evidence="5" type="ORF">D9C73_000018</name>
</gene>
<dbReference type="Proteomes" id="UP000298787">
    <property type="component" value="Chromosome 1"/>
</dbReference>
<feature type="compositionally biased region" description="Polar residues" evidence="3">
    <location>
        <begin position="384"/>
        <end position="393"/>
    </location>
</feature>
<evidence type="ECO:0000256" key="2">
    <source>
        <dbReference type="SAM" id="Coils"/>
    </source>
</evidence>
<name>A0A4V6ALW0_COLLU</name>
<keyword evidence="2" id="KW-0175">Coiled coil</keyword>
<dbReference type="PANTHER" id="PTHR10127:SF839">
    <property type="entry name" value="HATCHING ENZYME 1.2-RELATED"/>
    <property type="match status" value="1"/>
</dbReference>
<feature type="coiled-coil region" evidence="2">
    <location>
        <begin position="2"/>
        <end position="29"/>
    </location>
</feature>
<protein>
    <submittedName>
        <fullName evidence="5">Low choriolytic enzyme</fullName>
    </submittedName>
</protein>
<feature type="compositionally biased region" description="Low complexity" evidence="3">
    <location>
        <begin position="291"/>
        <end position="306"/>
    </location>
</feature>
<feature type="domain" description="Peptidase M12A" evidence="4">
    <location>
        <begin position="122"/>
        <end position="188"/>
    </location>
</feature>
<evidence type="ECO:0000313" key="5">
    <source>
        <dbReference type="EMBL" id="TKS65962.1"/>
    </source>
</evidence>
<accession>A0A4V6ALW0</accession>
<sequence>MNLQERQALARARNAKASKEENALEAEHLRSVVADTLLKQPGQWEPFIKRKEWIEAIRGGDWYLAEGATTISKDDVVGTFKLTILGAMPRFKLDSTKNFTNFKDRSDELLLDGDVLIPRTRNAMKCLKEPRACLWPKSANGNVEIPFLISEKYDQAERNTILTAMKDFASKTCIRFIPRTTQTRHISIEPRLGTAFGMHGSETITPFPNSSVPIGQRDRLSNFDILKINKLYKCWNYLCCRDLTKEIKQLKAQVTVLEARVGRYKVKKDAGFVLATAASSSEEEEPRKPSSHSPKSSSSPNGGSSHLPPPPKMKRRSSPPRHLPPHPLTRKNPHTPSSKSRLSSHLRRPTVPPKRRPNPKTSLPRKLPRLWLPKNWRRKKNRRGCSQPSSPTSAPELRSKLKDILLCTLLDSYIQAEFVFCPEGTNKMQENAVSKASRAKTFLKFLQLGWPNITYWMWDFVFNVPLIKIYPSVLRKVGLAPTTVVLYVGQAISFVEYFRSTPPKHSRVTSGQTKLVRPSRRHRYNFFRFLVAYLSSIYGHRIGVLTRMRVKEVREAVGDGERGYLINVSIIIMSLGLFLHQG</sequence>
<dbReference type="GO" id="GO:0004222">
    <property type="term" value="F:metalloendopeptidase activity"/>
    <property type="evidence" value="ECO:0007669"/>
    <property type="project" value="InterPro"/>
</dbReference>
<feature type="region of interest" description="Disordered" evidence="3">
    <location>
        <begin position="276"/>
        <end position="396"/>
    </location>
</feature>
<proteinExistence type="predicted"/>
<evidence type="ECO:0000256" key="3">
    <source>
        <dbReference type="SAM" id="MobiDB-lite"/>
    </source>
</evidence>
<dbReference type="PANTHER" id="PTHR10127">
    <property type="entry name" value="DISCOIDIN, CUB, EGF, LAMININ , AND ZINC METALLOPROTEASE DOMAIN CONTAINING"/>
    <property type="match status" value="1"/>
</dbReference>
<dbReference type="PROSITE" id="PS51864">
    <property type="entry name" value="ASTACIN"/>
    <property type="match status" value="1"/>
</dbReference>
<keyword evidence="6" id="KW-1185">Reference proteome</keyword>
<organism evidence="5 6">
    <name type="scientific">Collichthys lucidus</name>
    <name type="common">Big head croaker</name>
    <name type="synonym">Sciaena lucida</name>
    <dbReference type="NCBI Taxonomy" id="240159"/>
    <lineage>
        <taxon>Eukaryota</taxon>
        <taxon>Metazoa</taxon>
        <taxon>Chordata</taxon>
        <taxon>Craniata</taxon>
        <taxon>Vertebrata</taxon>
        <taxon>Euteleostomi</taxon>
        <taxon>Actinopterygii</taxon>
        <taxon>Neopterygii</taxon>
        <taxon>Teleostei</taxon>
        <taxon>Neoteleostei</taxon>
        <taxon>Acanthomorphata</taxon>
        <taxon>Eupercaria</taxon>
        <taxon>Sciaenidae</taxon>
        <taxon>Collichthys</taxon>
    </lineage>
</organism>
<dbReference type="InterPro" id="IPR024079">
    <property type="entry name" value="MetalloPept_cat_dom_sf"/>
</dbReference>
<dbReference type="GO" id="GO:0006508">
    <property type="term" value="P:proteolysis"/>
    <property type="evidence" value="ECO:0007669"/>
    <property type="project" value="InterPro"/>
</dbReference>
<feature type="coiled-coil region" evidence="2">
    <location>
        <begin position="240"/>
        <end position="267"/>
    </location>
</feature>
<reference evidence="5 6" key="1">
    <citation type="submission" date="2019-01" db="EMBL/GenBank/DDBJ databases">
        <title>Genome Assembly of Collichthys lucidus.</title>
        <authorList>
            <person name="Cai M."/>
            <person name="Xiao S."/>
        </authorList>
    </citation>
    <scope>NUCLEOTIDE SEQUENCE [LARGE SCALE GENOMIC DNA]</scope>
    <source>
        <strain evidence="5">JT15FE1705JMU</strain>
        <tissue evidence="5">Muscle</tissue>
    </source>
</reference>
<evidence type="ECO:0000259" key="4">
    <source>
        <dbReference type="PROSITE" id="PS51864"/>
    </source>
</evidence>
<dbReference type="AlphaFoldDB" id="A0A4V6ALW0"/>